<evidence type="ECO:0000313" key="3">
    <source>
        <dbReference type="Proteomes" id="UP000054526"/>
    </source>
</evidence>
<sequence length="172" mass="17801">MDPYLGEIRLFAGNFAPRGWALCNGQLMPISQNTALFSILGTQYGGNGTTNFALPDFRGRAPVHQGQGPGLTARTIGEMGGSSSVTLQATQIPSHTHVPNCQSAQGIADPTGAIWTNSGGLRGLAVYGPTPEVGMSPTAVQAAGGSQPHNNMQPSLGLNYIIALEGVFPPRS</sequence>
<feature type="domain" description="Phage tail collar" evidence="1">
    <location>
        <begin position="6"/>
        <end position="62"/>
    </location>
</feature>
<organism evidence="2 3">
    <name type="scientific">Cohnella kolymensis</name>
    <dbReference type="NCBI Taxonomy" id="1590652"/>
    <lineage>
        <taxon>Bacteria</taxon>
        <taxon>Bacillati</taxon>
        <taxon>Bacillota</taxon>
        <taxon>Bacilli</taxon>
        <taxon>Bacillales</taxon>
        <taxon>Paenibacillaceae</taxon>
        <taxon>Cohnella</taxon>
    </lineage>
</organism>
<reference evidence="2 3" key="1">
    <citation type="submission" date="2014-12" db="EMBL/GenBank/DDBJ databases">
        <title>Draft genome sequence of Cohnella kolymensis strain B-2846.</title>
        <authorList>
            <person name="Karlyshev A.V."/>
            <person name="Kudryashova E.B."/>
        </authorList>
    </citation>
    <scope>NUCLEOTIDE SEQUENCE [LARGE SCALE GENOMIC DNA]</scope>
    <source>
        <strain evidence="2 3">VKM B-2846</strain>
    </source>
</reference>
<accession>A0ABR5A563</accession>
<dbReference type="Pfam" id="PF07484">
    <property type="entry name" value="Collar"/>
    <property type="match status" value="1"/>
</dbReference>
<gene>
    <name evidence="2" type="ORF">SD71_12640</name>
</gene>
<evidence type="ECO:0000313" key="2">
    <source>
        <dbReference type="EMBL" id="KIL35592.1"/>
    </source>
</evidence>
<protein>
    <recommendedName>
        <fullName evidence="1">Phage tail collar domain-containing protein</fullName>
    </recommendedName>
</protein>
<dbReference type="RefSeq" id="WP_041063781.1">
    <property type="nucleotide sequence ID" value="NZ_JXAL01000019.1"/>
</dbReference>
<comment type="caution">
    <text evidence="2">The sequence shown here is derived from an EMBL/GenBank/DDBJ whole genome shotgun (WGS) entry which is preliminary data.</text>
</comment>
<dbReference type="InterPro" id="IPR037053">
    <property type="entry name" value="Phage_tail_collar_dom_sf"/>
</dbReference>
<dbReference type="SUPFAM" id="SSF88874">
    <property type="entry name" value="Receptor-binding domain of short tail fibre protein gp12"/>
    <property type="match status" value="1"/>
</dbReference>
<dbReference type="InterPro" id="IPR011083">
    <property type="entry name" value="Phage_tail_collar_dom"/>
</dbReference>
<dbReference type="EMBL" id="JXAL01000019">
    <property type="protein sequence ID" value="KIL35592.1"/>
    <property type="molecule type" value="Genomic_DNA"/>
</dbReference>
<keyword evidence="3" id="KW-1185">Reference proteome</keyword>
<dbReference type="Gene3D" id="3.90.1340.10">
    <property type="entry name" value="Phage tail collar domain"/>
    <property type="match status" value="1"/>
</dbReference>
<name>A0ABR5A563_9BACL</name>
<dbReference type="Proteomes" id="UP000054526">
    <property type="component" value="Unassembled WGS sequence"/>
</dbReference>
<evidence type="ECO:0000259" key="1">
    <source>
        <dbReference type="Pfam" id="PF07484"/>
    </source>
</evidence>
<proteinExistence type="predicted"/>